<protein>
    <submittedName>
        <fullName evidence="1">AlpA family phage regulatory protein</fullName>
    </submittedName>
</protein>
<dbReference type="PANTHER" id="PTHR36154:SF1">
    <property type="entry name" value="DNA-BINDING TRANSCRIPTIONAL ACTIVATOR ALPA"/>
    <property type="match status" value="1"/>
</dbReference>
<dbReference type="RefSeq" id="WP_119909384.1">
    <property type="nucleotide sequence ID" value="NZ_QZCH01000002.1"/>
</dbReference>
<dbReference type="Gene3D" id="1.10.238.160">
    <property type="match status" value="1"/>
</dbReference>
<dbReference type="InterPro" id="IPR010260">
    <property type="entry name" value="AlpA"/>
</dbReference>
<evidence type="ECO:0000313" key="1">
    <source>
        <dbReference type="EMBL" id="RJG50582.1"/>
    </source>
</evidence>
<name>A0A418YIY7_9GAMM</name>
<proteinExistence type="predicted"/>
<dbReference type="PANTHER" id="PTHR36154">
    <property type="entry name" value="DNA-BINDING TRANSCRIPTIONAL ACTIVATOR ALPA"/>
    <property type="match status" value="1"/>
</dbReference>
<evidence type="ECO:0000313" key="2">
    <source>
        <dbReference type="Proteomes" id="UP000283255"/>
    </source>
</evidence>
<dbReference type="Proteomes" id="UP000283255">
    <property type="component" value="Unassembled WGS sequence"/>
</dbReference>
<sequence>MRFLKLQQVMDKTTLCRSSIYILIKAGEFPENYTVMGKRKAWLESEVDDWLMSKMEECRTVN</sequence>
<dbReference type="OrthoDB" id="8455288at2"/>
<reference evidence="1 2" key="2">
    <citation type="submission" date="2019-01" db="EMBL/GenBank/DDBJ databases">
        <title>Motilimonas pumilus sp. nov., isolated from the gut of sea cucumber (Apostichopus japonicus).</title>
        <authorList>
            <person name="Wang F.-Q."/>
            <person name="Ren L.-H."/>
            <person name="Lin Y.-W."/>
            <person name="Sun G.-H."/>
            <person name="Du Z.-J."/>
            <person name="Zhao J.-X."/>
            <person name="Liu X.-J."/>
            <person name="Liu L.-J."/>
        </authorList>
    </citation>
    <scope>NUCLEOTIDE SEQUENCE [LARGE SCALE GENOMIC DNA]</scope>
    <source>
        <strain evidence="1 2">PLHSC7-2</strain>
    </source>
</reference>
<keyword evidence="2" id="KW-1185">Reference proteome</keyword>
<dbReference type="Pfam" id="PF05930">
    <property type="entry name" value="Phage_AlpA"/>
    <property type="match status" value="1"/>
</dbReference>
<accession>A0A418YIY7</accession>
<gene>
    <name evidence="1" type="ORF">D1Z90_03680</name>
</gene>
<comment type="caution">
    <text evidence="1">The sequence shown here is derived from an EMBL/GenBank/DDBJ whole genome shotgun (WGS) entry which is preliminary data.</text>
</comment>
<dbReference type="AlphaFoldDB" id="A0A418YIY7"/>
<reference evidence="1 2" key="1">
    <citation type="submission" date="2018-09" db="EMBL/GenBank/DDBJ databases">
        <authorList>
            <person name="Wang F."/>
        </authorList>
    </citation>
    <scope>NUCLEOTIDE SEQUENCE [LARGE SCALE GENOMIC DNA]</scope>
    <source>
        <strain evidence="1 2">PLHSC7-2</strain>
    </source>
</reference>
<dbReference type="EMBL" id="QZCH01000002">
    <property type="protein sequence ID" value="RJG50582.1"/>
    <property type="molecule type" value="Genomic_DNA"/>
</dbReference>
<dbReference type="InterPro" id="IPR052931">
    <property type="entry name" value="Prophage_regulatory_activator"/>
</dbReference>
<organism evidence="1 2">
    <name type="scientific">Motilimonas pumila</name>
    <dbReference type="NCBI Taxonomy" id="2303987"/>
    <lineage>
        <taxon>Bacteria</taxon>
        <taxon>Pseudomonadati</taxon>
        <taxon>Pseudomonadota</taxon>
        <taxon>Gammaproteobacteria</taxon>
        <taxon>Alteromonadales</taxon>
        <taxon>Alteromonadales genera incertae sedis</taxon>
        <taxon>Motilimonas</taxon>
    </lineage>
</organism>